<keyword evidence="5" id="KW-0812">Transmembrane</keyword>
<accession>A0A195BWS9</accession>
<evidence type="ECO:0000256" key="1">
    <source>
        <dbReference type="ARBA" id="ARBA00004141"/>
    </source>
</evidence>
<reference evidence="6 7" key="1">
    <citation type="submission" date="2015-09" db="EMBL/GenBank/DDBJ databases">
        <title>Atta colombica WGS genome.</title>
        <authorList>
            <person name="Nygaard S."/>
            <person name="Hu H."/>
            <person name="Boomsma J."/>
            <person name="Zhang G."/>
        </authorList>
    </citation>
    <scope>NUCLEOTIDE SEQUENCE [LARGE SCALE GENOMIC DNA]</scope>
    <source>
        <strain evidence="6">Treedump-2</strain>
        <tissue evidence="6">Whole body</tissue>
    </source>
</reference>
<dbReference type="STRING" id="520822.A0A195BWS9"/>
<feature type="transmembrane region" description="Helical" evidence="5">
    <location>
        <begin position="30"/>
        <end position="47"/>
    </location>
</feature>
<dbReference type="GO" id="GO:0005524">
    <property type="term" value="F:ATP binding"/>
    <property type="evidence" value="ECO:0007669"/>
    <property type="project" value="UniProtKB-KW"/>
</dbReference>
<dbReference type="GO" id="GO:0042626">
    <property type="term" value="F:ATPase-coupled transmembrane transporter activity"/>
    <property type="evidence" value="ECO:0007669"/>
    <property type="project" value="TreeGrafter"/>
</dbReference>
<evidence type="ECO:0000313" key="7">
    <source>
        <dbReference type="Proteomes" id="UP000078540"/>
    </source>
</evidence>
<evidence type="ECO:0000256" key="5">
    <source>
        <dbReference type="SAM" id="Phobius"/>
    </source>
</evidence>
<dbReference type="GO" id="GO:0016020">
    <property type="term" value="C:membrane"/>
    <property type="evidence" value="ECO:0007669"/>
    <property type="project" value="UniProtKB-SubCell"/>
</dbReference>
<evidence type="ECO:0000313" key="6">
    <source>
        <dbReference type="EMBL" id="KYM93089.1"/>
    </source>
</evidence>
<name>A0A195BWS9_9HYME</name>
<keyword evidence="4" id="KW-0067">ATP-binding</keyword>
<keyword evidence="5" id="KW-0472">Membrane</keyword>
<sequence length="257" mass="30119">MIAPVIKMYAWKKPFSQIASVIRKLKIKQIKFLSYVRATYLAIIVFIERLTLYFTLIMFVLVVALYFPLGLILLGKSIVSFNRLENFLLMDEMTRRFSEKILQLQFESQKLKEGTAANQIDRYISRKGVLFCSNIKDYLIFRYTKLQRISANFVQYQPIKPSQLCAVVGAIDPANHLYIYIYNFPDNLSIGYFMSNPNLLISYASQEPWLFGGIVRDNILFGQSYDKIRYMQVIFMVQSNYCGYCTVFIYFCYCILV</sequence>
<keyword evidence="7" id="KW-1185">Reference proteome</keyword>
<keyword evidence="3" id="KW-0547">Nucleotide-binding</keyword>
<evidence type="ECO:0000256" key="4">
    <source>
        <dbReference type="ARBA" id="ARBA00022840"/>
    </source>
</evidence>
<gene>
    <name evidence="6" type="ORF">ALC53_00322</name>
</gene>
<comment type="subcellular location">
    <subcellularLocation>
        <location evidence="1">Membrane</location>
        <topology evidence="1">Multi-pass membrane protein</topology>
    </subcellularLocation>
</comment>
<dbReference type="InterPro" id="IPR027417">
    <property type="entry name" value="P-loop_NTPase"/>
</dbReference>
<dbReference type="EMBL" id="KQ976395">
    <property type="protein sequence ID" value="KYM93089.1"/>
    <property type="molecule type" value="Genomic_DNA"/>
</dbReference>
<dbReference type="Gene3D" id="3.40.50.300">
    <property type="entry name" value="P-loop containing nucleotide triphosphate hydrolases"/>
    <property type="match status" value="1"/>
</dbReference>
<organism evidence="6 7">
    <name type="scientific">Atta colombica</name>
    <dbReference type="NCBI Taxonomy" id="520822"/>
    <lineage>
        <taxon>Eukaryota</taxon>
        <taxon>Metazoa</taxon>
        <taxon>Ecdysozoa</taxon>
        <taxon>Arthropoda</taxon>
        <taxon>Hexapoda</taxon>
        <taxon>Insecta</taxon>
        <taxon>Pterygota</taxon>
        <taxon>Neoptera</taxon>
        <taxon>Endopterygota</taxon>
        <taxon>Hymenoptera</taxon>
        <taxon>Apocrita</taxon>
        <taxon>Aculeata</taxon>
        <taxon>Formicoidea</taxon>
        <taxon>Formicidae</taxon>
        <taxon>Myrmicinae</taxon>
        <taxon>Atta</taxon>
    </lineage>
</organism>
<feature type="transmembrane region" description="Helical" evidence="5">
    <location>
        <begin position="53"/>
        <end position="74"/>
    </location>
</feature>
<dbReference type="Proteomes" id="UP000078540">
    <property type="component" value="Unassembled WGS sequence"/>
</dbReference>
<dbReference type="PANTHER" id="PTHR24223">
    <property type="entry name" value="ATP-BINDING CASSETTE SUB-FAMILY C"/>
    <property type="match status" value="1"/>
</dbReference>
<evidence type="ECO:0000256" key="2">
    <source>
        <dbReference type="ARBA" id="ARBA00009726"/>
    </source>
</evidence>
<proteinExistence type="inferred from homology"/>
<protein>
    <submittedName>
        <fullName evidence="6">Multidrug resistance-associated protein 4</fullName>
    </submittedName>
</protein>
<evidence type="ECO:0000256" key="3">
    <source>
        <dbReference type="ARBA" id="ARBA00022741"/>
    </source>
</evidence>
<dbReference type="AlphaFoldDB" id="A0A195BWS9"/>
<dbReference type="InterPro" id="IPR050173">
    <property type="entry name" value="ABC_transporter_C-like"/>
</dbReference>
<dbReference type="PANTHER" id="PTHR24223:SF456">
    <property type="entry name" value="MULTIDRUG RESISTANCE-ASSOCIATED PROTEIN LETHAL(2)03659"/>
    <property type="match status" value="1"/>
</dbReference>
<keyword evidence="5" id="KW-1133">Transmembrane helix</keyword>
<comment type="similarity">
    <text evidence="2">Belongs to the ABC transporter superfamily. ABCC family. Conjugate transporter (TC 3.A.1.208) subfamily.</text>
</comment>